<dbReference type="AlphaFoldDB" id="A0A4C1T3A0"/>
<keyword evidence="2" id="KW-1185">Reference proteome</keyword>
<evidence type="ECO:0000313" key="1">
    <source>
        <dbReference type="EMBL" id="GBP08614.1"/>
    </source>
</evidence>
<evidence type="ECO:0000313" key="2">
    <source>
        <dbReference type="Proteomes" id="UP000299102"/>
    </source>
</evidence>
<name>A0A4C1T3A0_EUMVA</name>
<protein>
    <submittedName>
        <fullName evidence="1">Uncharacterized protein</fullName>
    </submittedName>
</protein>
<dbReference type="EMBL" id="BGZK01000032">
    <property type="protein sequence ID" value="GBP08614.1"/>
    <property type="molecule type" value="Genomic_DNA"/>
</dbReference>
<gene>
    <name evidence="1" type="ORF">EVAR_7222_1</name>
</gene>
<accession>A0A4C1T3A0</accession>
<reference evidence="1 2" key="1">
    <citation type="journal article" date="2019" name="Commun. Biol.">
        <title>The bagworm genome reveals a unique fibroin gene that provides high tensile strength.</title>
        <authorList>
            <person name="Kono N."/>
            <person name="Nakamura H."/>
            <person name="Ohtoshi R."/>
            <person name="Tomita M."/>
            <person name="Numata K."/>
            <person name="Arakawa K."/>
        </authorList>
    </citation>
    <scope>NUCLEOTIDE SEQUENCE [LARGE SCALE GENOMIC DNA]</scope>
</reference>
<sequence length="99" mass="10386">MQRSRWVWGEAESVRNRPSPYSLSVRSAAHRKGAACTEADVIAAPPASAAGVRASLASSPRSASPRNFHLLNETLATAAPSTFIVIAGAAPPRVSRGYN</sequence>
<dbReference type="Proteomes" id="UP000299102">
    <property type="component" value="Unassembled WGS sequence"/>
</dbReference>
<proteinExistence type="predicted"/>
<organism evidence="1 2">
    <name type="scientific">Eumeta variegata</name>
    <name type="common">Bagworm moth</name>
    <name type="synonym">Eumeta japonica</name>
    <dbReference type="NCBI Taxonomy" id="151549"/>
    <lineage>
        <taxon>Eukaryota</taxon>
        <taxon>Metazoa</taxon>
        <taxon>Ecdysozoa</taxon>
        <taxon>Arthropoda</taxon>
        <taxon>Hexapoda</taxon>
        <taxon>Insecta</taxon>
        <taxon>Pterygota</taxon>
        <taxon>Neoptera</taxon>
        <taxon>Endopterygota</taxon>
        <taxon>Lepidoptera</taxon>
        <taxon>Glossata</taxon>
        <taxon>Ditrysia</taxon>
        <taxon>Tineoidea</taxon>
        <taxon>Psychidae</taxon>
        <taxon>Oiketicinae</taxon>
        <taxon>Eumeta</taxon>
    </lineage>
</organism>
<comment type="caution">
    <text evidence="1">The sequence shown here is derived from an EMBL/GenBank/DDBJ whole genome shotgun (WGS) entry which is preliminary data.</text>
</comment>